<dbReference type="GO" id="GO:0046872">
    <property type="term" value="F:metal ion binding"/>
    <property type="evidence" value="ECO:0007669"/>
    <property type="project" value="UniProtKB-KW"/>
</dbReference>
<dbReference type="STRING" id="1392250.A0A2I2GMA2"/>
<dbReference type="Gene3D" id="2.60.120.620">
    <property type="entry name" value="q2cbj1_9rhob like domain"/>
    <property type="match status" value="1"/>
</dbReference>
<accession>A0A2I2GMA2</accession>
<dbReference type="PANTHER" id="PTHR20883">
    <property type="entry name" value="PHYTANOYL-COA DIOXYGENASE DOMAIN CONTAINING 1"/>
    <property type="match status" value="1"/>
</dbReference>
<dbReference type="RefSeq" id="XP_024709323.1">
    <property type="nucleotide sequence ID" value="XM_024850444.1"/>
</dbReference>
<dbReference type="Proteomes" id="UP000234275">
    <property type="component" value="Unassembled WGS sequence"/>
</dbReference>
<dbReference type="EMBL" id="MSFO01000001">
    <property type="protein sequence ID" value="PLB54021.1"/>
    <property type="molecule type" value="Genomic_DNA"/>
</dbReference>
<dbReference type="OrthoDB" id="445007at2759"/>
<protein>
    <submittedName>
        <fullName evidence="8">Phytanoyl-CoA dioxygenase</fullName>
    </submittedName>
</protein>
<keyword evidence="6" id="KW-0560">Oxidoreductase</keyword>
<reference evidence="8 9" key="1">
    <citation type="submission" date="2016-12" db="EMBL/GenBank/DDBJ databases">
        <title>The genomes of Aspergillus section Nigri reveals drivers in fungal speciation.</title>
        <authorList>
            <consortium name="DOE Joint Genome Institute"/>
            <person name="Vesth T.C."/>
            <person name="Nybo J."/>
            <person name="Theobald S."/>
            <person name="Brandl J."/>
            <person name="Frisvad J.C."/>
            <person name="Nielsen K.F."/>
            <person name="Lyhne E.K."/>
            <person name="Kogle M.E."/>
            <person name="Kuo A."/>
            <person name="Riley R."/>
            <person name="Clum A."/>
            <person name="Nolan M."/>
            <person name="Lipzen A."/>
            <person name="Salamov A."/>
            <person name="Henrissat B."/>
            <person name="Wiebenga A."/>
            <person name="De Vries R.P."/>
            <person name="Grigoriev I.V."/>
            <person name="Mortensen U.H."/>
            <person name="Andersen M.R."/>
            <person name="Baker S.E."/>
        </authorList>
    </citation>
    <scope>NUCLEOTIDE SEQUENCE [LARGE SCALE GENOMIC DNA]</scope>
    <source>
        <strain evidence="8 9">IBT 23096</strain>
    </source>
</reference>
<keyword evidence="5 8" id="KW-0223">Dioxygenase</keyword>
<dbReference type="Pfam" id="PF05721">
    <property type="entry name" value="PhyH"/>
    <property type="match status" value="1"/>
</dbReference>
<dbReference type="GeneID" id="36558143"/>
<evidence type="ECO:0000313" key="8">
    <source>
        <dbReference type="EMBL" id="PLB54021.1"/>
    </source>
</evidence>
<proteinExistence type="inferred from homology"/>
<dbReference type="AlphaFoldDB" id="A0A2I2GMA2"/>
<evidence type="ECO:0000256" key="2">
    <source>
        <dbReference type="ARBA" id="ARBA00005830"/>
    </source>
</evidence>
<organism evidence="8 9">
    <name type="scientific">Aspergillus steynii IBT 23096</name>
    <dbReference type="NCBI Taxonomy" id="1392250"/>
    <lineage>
        <taxon>Eukaryota</taxon>
        <taxon>Fungi</taxon>
        <taxon>Dikarya</taxon>
        <taxon>Ascomycota</taxon>
        <taxon>Pezizomycotina</taxon>
        <taxon>Eurotiomycetes</taxon>
        <taxon>Eurotiomycetidae</taxon>
        <taxon>Eurotiales</taxon>
        <taxon>Aspergillaceae</taxon>
        <taxon>Aspergillus</taxon>
        <taxon>Aspergillus subgen. Circumdati</taxon>
    </lineage>
</organism>
<sequence>MSQPSKKYPPGVQNVPNDTPLDDIFYLLKRDGGVVVKDLIPVEDIDKTTEEIRERLEQDLPWDGEFFPKETRRAPSMVALSPTYTRTQLMNPIFQAVCAHFLTTRSWFWWGEKRKESVSKPYAMSCTALEIGPGGKAQPLHRDSFVNHNILSEVDAWDDERDVNRETAIGMMVAGCKVIKENGATQFIPGSHLWDSNRQTPPKLEDCAFAEMEKGDAFLMMASTYHGGGNNTTTDQKRLVYSCFATRGYLRQEENQFLAVPQDVVRKYDRATQEFIGYSISQPAAGQVQQLDPIYVLYPELLSTTRPTDF</sequence>
<keyword evidence="4" id="KW-0479">Metal-binding</keyword>
<evidence type="ECO:0000256" key="4">
    <source>
        <dbReference type="ARBA" id="ARBA00022723"/>
    </source>
</evidence>
<dbReference type="InterPro" id="IPR008775">
    <property type="entry name" value="Phytyl_CoA_dOase-like"/>
</dbReference>
<comment type="similarity">
    <text evidence="2">Belongs to the PhyH family.</text>
</comment>
<dbReference type="VEuPathDB" id="FungiDB:P170DRAFT_442195"/>
<gene>
    <name evidence="8" type="ORF">P170DRAFT_442195</name>
</gene>
<evidence type="ECO:0000256" key="6">
    <source>
        <dbReference type="ARBA" id="ARBA00023002"/>
    </source>
</evidence>
<evidence type="ECO:0000313" key="9">
    <source>
        <dbReference type="Proteomes" id="UP000234275"/>
    </source>
</evidence>
<dbReference type="GO" id="GO:0051213">
    <property type="term" value="F:dioxygenase activity"/>
    <property type="evidence" value="ECO:0007669"/>
    <property type="project" value="UniProtKB-KW"/>
</dbReference>
<evidence type="ECO:0000256" key="7">
    <source>
        <dbReference type="ARBA" id="ARBA00023004"/>
    </source>
</evidence>
<name>A0A2I2GMA2_9EURO</name>
<evidence type="ECO:0000256" key="5">
    <source>
        <dbReference type="ARBA" id="ARBA00022964"/>
    </source>
</evidence>
<dbReference type="PANTHER" id="PTHR20883:SF45">
    <property type="entry name" value="PHYTANOYL-COA DIOXYGENASE FAMILY PROTEIN"/>
    <property type="match status" value="1"/>
</dbReference>
<evidence type="ECO:0000256" key="3">
    <source>
        <dbReference type="ARBA" id="ARBA00011738"/>
    </source>
</evidence>
<comment type="caution">
    <text evidence="8">The sequence shown here is derived from an EMBL/GenBank/DDBJ whole genome shotgun (WGS) entry which is preliminary data.</text>
</comment>
<dbReference type="SUPFAM" id="SSF51197">
    <property type="entry name" value="Clavaminate synthase-like"/>
    <property type="match status" value="1"/>
</dbReference>
<keyword evidence="9" id="KW-1185">Reference proteome</keyword>
<comment type="cofactor">
    <cofactor evidence="1">
        <name>Fe cation</name>
        <dbReference type="ChEBI" id="CHEBI:24875"/>
    </cofactor>
</comment>
<evidence type="ECO:0000256" key="1">
    <source>
        <dbReference type="ARBA" id="ARBA00001962"/>
    </source>
</evidence>
<comment type="subunit">
    <text evidence="3">Homodimer.</text>
</comment>
<keyword evidence="7" id="KW-0408">Iron</keyword>